<dbReference type="AlphaFoldDB" id="M6VEG2"/>
<sequence length="42" mass="5146">MFYNRFKSRNAQIFFRFEIIRIVFAKTVPIYILSTIFKTVPE</sequence>
<gene>
    <name evidence="1" type="ORF">LEP1GSC172_3248</name>
</gene>
<comment type="caution">
    <text evidence="1">The sequence shown here is derived from an EMBL/GenBank/DDBJ whole genome shotgun (WGS) entry which is preliminary data.</text>
</comment>
<evidence type="ECO:0000313" key="1">
    <source>
        <dbReference type="EMBL" id="EMO55270.1"/>
    </source>
</evidence>
<dbReference type="Proteomes" id="UP000012112">
    <property type="component" value="Unassembled WGS sequence"/>
</dbReference>
<protein>
    <submittedName>
        <fullName evidence="1">Uncharacterized protein</fullName>
    </submittedName>
</protein>
<evidence type="ECO:0000313" key="2">
    <source>
        <dbReference type="Proteomes" id="UP000012112"/>
    </source>
</evidence>
<dbReference type="EMBL" id="AKWD02000009">
    <property type="protein sequence ID" value="EMO55270.1"/>
    <property type="molecule type" value="Genomic_DNA"/>
</dbReference>
<proteinExistence type="predicted"/>
<reference evidence="1 2" key="1">
    <citation type="submission" date="2013-01" db="EMBL/GenBank/DDBJ databases">
        <authorList>
            <person name="Harkins D.M."/>
            <person name="Durkin A.S."/>
            <person name="Brinkac L.M."/>
            <person name="Haft D.H."/>
            <person name="Selengut J.D."/>
            <person name="Sanka R."/>
            <person name="DePew J."/>
            <person name="Purushe J."/>
            <person name="Matthias M.A."/>
            <person name="Vinetz J.M."/>
            <person name="Sutton G.G."/>
            <person name="Nierman W.C."/>
            <person name="Fouts D.E."/>
        </authorList>
    </citation>
    <scope>NUCLEOTIDE SEQUENCE [LARGE SCALE GENOMIC DNA]</scope>
    <source>
        <strain evidence="1 2">HAI1536</strain>
    </source>
</reference>
<name>M6VEG2_9LEPT</name>
<organism evidence="1 2">
    <name type="scientific">Leptospira noguchii</name>
    <dbReference type="NCBI Taxonomy" id="28182"/>
    <lineage>
        <taxon>Bacteria</taxon>
        <taxon>Pseudomonadati</taxon>
        <taxon>Spirochaetota</taxon>
        <taxon>Spirochaetia</taxon>
        <taxon>Leptospirales</taxon>
        <taxon>Leptospiraceae</taxon>
        <taxon>Leptospira</taxon>
    </lineage>
</organism>
<accession>M6VEG2</accession>